<evidence type="ECO:0000256" key="2">
    <source>
        <dbReference type="ARBA" id="ARBA00006727"/>
    </source>
</evidence>
<comment type="caution">
    <text evidence="5">The sequence shown here is derived from an EMBL/GenBank/DDBJ whole genome shotgun (WGS) entry which is preliminary data.</text>
</comment>
<feature type="transmembrane region" description="Helical" evidence="4">
    <location>
        <begin position="90"/>
        <end position="109"/>
    </location>
</feature>
<evidence type="ECO:0000256" key="3">
    <source>
        <dbReference type="SAM" id="MobiDB-lite"/>
    </source>
</evidence>
<feature type="transmembrane region" description="Helical" evidence="4">
    <location>
        <begin position="380"/>
        <end position="401"/>
    </location>
</feature>
<comment type="subcellular location">
    <subcellularLocation>
        <location evidence="1">Membrane</location>
        <topology evidence="1">Multi-pass membrane protein</topology>
    </subcellularLocation>
</comment>
<dbReference type="EMBL" id="LUEZ02000113">
    <property type="protein sequence ID" value="RDB17263.1"/>
    <property type="molecule type" value="Genomic_DNA"/>
</dbReference>
<dbReference type="Proteomes" id="UP000076154">
    <property type="component" value="Unassembled WGS sequence"/>
</dbReference>
<dbReference type="SUPFAM" id="SSF103473">
    <property type="entry name" value="MFS general substrate transporter"/>
    <property type="match status" value="1"/>
</dbReference>
<dbReference type="Pfam" id="PF07690">
    <property type="entry name" value="MFS_1"/>
    <property type="match status" value="1"/>
</dbReference>
<gene>
    <name evidence="5" type="primary">MCH5_1</name>
    <name evidence="5" type="ORF">Hypma_001702</name>
</gene>
<dbReference type="PANTHER" id="PTHR11360">
    <property type="entry name" value="MONOCARBOXYLATE TRANSPORTER"/>
    <property type="match status" value="1"/>
</dbReference>
<dbReference type="AlphaFoldDB" id="A0A369JC17"/>
<dbReference type="InParanoid" id="A0A369JC17"/>
<dbReference type="Gene3D" id="1.20.1250.20">
    <property type="entry name" value="MFS general substrate transporter like domains"/>
    <property type="match status" value="1"/>
</dbReference>
<reference evidence="5" key="1">
    <citation type="submission" date="2018-04" db="EMBL/GenBank/DDBJ databases">
        <title>Whole genome sequencing of Hypsizygus marmoreus.</title>
        <authorList>
            <person name="Choi I.-G."/>
            <person name="Min B."/>
            <person name="Kim J.-G."/>
            <person name="Kim S."/>
            <person name="Oh Y.-L."/>
            <person name="Kong W.-S."/>
            <person name="Park H."/>
            <person name="Jeong J."/>
            <person name="Song E.-S."/>
        </authorList>
    </citation>
    <scope>NUCLEOTIDE SEQUENCE [LARGE SCALE GENOMIC DNA]</scope>
    <source>
        <strain evidence="5">51987-8</strain>
    </source>
</reference>
<keyword evidence="4" id="KW-0472">Membrane</keyword>
<feature type="transmembrane region" description="Helical" evidence="4">
    <location>
        <begin position="211"/>
        <end position="231"/>
    </location>
</feature>
<organism evidence="5 6">
    <name type="scientific">Hypsizygus marmoreus</name>
    <name type="common">White beech mushroom</name>
    <name type="synonym">Agaricus marmoreus</name>
    <dbReference type="NCBI Taxonomy" id="39966"/>
    <lineage>
        <taxon>Eukaryota</taxon>
        <taxon>Fungi</taxon>
        <taxon>Dikarya</taxon>
        <taxon>Basidiomycota</taxon>
        <taxon>Agaricomycotina</taxon>
        <taxon>Agaricomycetes</taxon>
        <taxon>Agaricomycetidae</taxon>
        <taxon>Agaricales</taxon>
        <taxon>Tricholomatineae</taxon>
        <taxon>Lyophyllaceae</taxon>
        <taxon>Hypsizygus</taxon>
    </lineage>
</organism>
<keyword evidence="6" id="KW-1185">Reference proteome</keyword>
<proteinExistence type="inferred from homology"/>
<feature type="transmembrane region" description="Helical" evidence="4">
    <location>
        <begin position="143"/>
        <end position="167"/>
    </location>
</feature>
<name>A0A369JC17_HYPMA</name>
<feature type="region of interest" description="Disordered" evidence="3">
    <location>
        <begin position="1"/>
        <end position="41"/>
    </location>
</feature>
<feature type="transmembrane region" description="Helical" evidence="4">
    <location>
        <begin position="252"/>
        <end position="276"/>
    </location>
</feature>
<feature type="transmembrane region" description="Helical" evidence="4">
    <location>
        <begin position="116"/>
        <end position="137"/>
    </location>
</feature>
<dbReference type="InterPro" id="IPR036259">
    <property type="entry name" value="MFS_trans_sf"/>
</dbReference>
<evidence type="ECO:0000256" key="1">
    <source>
        <dbReference type="ARBA" id="ARBA00004141"/>
    </source>
</evidence>
<dbReference type="GO" id="GO:0022857">
    <property type="term" value="F:transmembrane transporter activity"/>
    <property type="evidence" value="ECO:0007669"/>
    <property type="project" value="InterPro"/>
</dbReference>
<comment type="similarity">
    <text evidence="2">Belongs to the major facilitator superfamily. Monocarboxylate porter (TC 2.A.1.13) family.</text>
</comment>
<keyword evidence="4" id="KW-0812">Transmembrane</keyword>
<feature type="transmembrane region" description="Helical" evidence="4">
    <location>
        <begin position="343"/>
        <end position="368"/>
    </location>
</feature>
<protein>
    <submittedName>
        <fullName evidence="5">Riboflavin transporter MCH5</fullName>
    </submittedName>
</protein>
<evidence type="ECO:0000313" key="5">
    <source>
        <dbReference type="EMBL" id="RDB17263.1"/>
    </source>
</evidence>
<dbReference type="PANTHER" id="PTHR11360:SF284">
    <property type="entry name" value="EG:103B4.3 PROTEIN-RELATED"/>
    <property type="match status" value="1"/>
</dbReference>
<keyword evidence="4" id="KW-1133">Transmembrane helix</keyword>
<dbReference type="InterPro" id="IPR050327">
    <property type="entry name" value="Proton-linked_MCT"/>
</dbReference>
<dbReference type="GO" id="GO:0016020">
    <property type="term" value="C:membrane"/>
    <property type="evidence" value="ECO:0007669"/>
    <property type="project" value="UniProtKB-SubCell"/>
</dbReference>
<evidence type="ECO:0000313" key="6">
    <source>
        <dbReference type="Proteomes" id="UP000076154"/>
    </source>
</evidence>
<evidence type="ECO:0000256" key="4">
    <source>
        <dbReference type="SAM" id="Phobius"/>
    </source>
</evidence>
<feature type="transmembrane region" description="Helical" evidence="4">
    <location>
        <begin position="407"/>
        <end position="432"/>
    </location>
</feature>
<sequence>MQPELAIQPSDPEKAESSRGSMSKTVEAEPQLTQEQPPKPTFPEGGLQGWLTLAGATLVQYCTFGYTNAFGVYQDFYVREYLTNYTPADIGWIGGAQIFLIFSSGIVTGRAFDRGYFHHLMIAGAVLHAVALFMLSLTHENKYYQVLLAHGIGLGLSCGLCYIPSLTIVSHYFQKQRPLAMGIVTAGSALGAVLHPIMLNNLFNGPLGFHNGVRVSAALNVFLLVVANLIMRTRLPPKAASKLPIGDFARDPPYVVAVFAGILVFCGLFFPVFYLQLDAIKHGIDRTFAFYSLAILNGASIFGRTIPSIFAPQLGVFNLLIFFTVGTGIVTLCMAAIKDIAGTTLFAIFIGFFSGASISLSAPMLGVLSRDISELGARIGVDFFFCGILGLFATPISGSLLTTEYHWLNAILFAGITMIAAGGFFSITRWWIVKRRGTQIV</sequence>
<feature type="transmembrane region" description="Helical" evidence="4">
    <location>
        <begin position="314"/>
        <end position="337"/>
    </location>
</feature>
<dbReference type="OrthoDB" id="6499973at2759"/>
<accession>A0A369JC17</accession>
<dbReference type="InterPro" id="IPR011701">
    <property type="entry name" value="MFS"/>
</dbReference>
<feature type="transmembrane region" description="Helical" evidence="4">
    <location>
        <begin position="288"/>
        <end position="307"/>
    </location>
</feature>
<feature type="transmembrane region" description="Helical" evidence="4">
    <location>
        <begin position="179"/>
        <end position="199"/>
    </location>
</feature>